<dbReference type="GO" id="GO:0006508">
    <property type="term" value="P:proteolysis"/>
    <property type="evidence" value="ECO:0007669"/>
    <property type="project" value="UniProtKB-KW"/>
</dbReference>
<dbReference type="AlphaFoldDB" id="A0A1W6MZK2"/>
<feature type="region of interest" description="Disordered" evidence="5">
    <location>
        <begin position="1"/>
        <end position="29"/>
    </location>
</feature>
<dbReference type="OrthoDB" id="9801421at2"/>
<proteinExistence type="inferred from homology"/>
<dbReference type="InterPro" id="IPR001375">
    <property type="entry name" value="Peptidase_S9_cat"/>
</dbReference>
<keyword evidence="4" id="KW-0720">Serine protease</keyword>
<evidence type="ECO:0000256" key="2">
    <source>
        <dbReference type="ARBA" id="ARBA00022670"/>
    </source>
</evidence>
<dbReference type="EMBL" id="CP019948">
    <property type="protein sequence ID" value="ARN83012.1"/>
    <property type="molecule type" value="Genomic_DNA"/>
</dbReference>
<gene>
    <name evidence="8" type="ORF">B1812_20165</name>
</gene>
<evidence type="ECO:0000256" key="5">
    <source>
        <dbReference type="SAM" id="MobiDB-lite"/>
    </source>
</evidence>
<dbReference type="Gene3D" id="2.130.10.120">
    <property type="entry name" value="Prolyl oligopeptidase, N-terminal domain"/>
    <property type="match status" value="1"/>
</dbReference>
<dbReference type="PANTHER" id="PTHR11757">
    <property type="entry name" value="PROTEASE FAMILY S9A OLIGOPEPTIDASE"/>
    <property type="match status" value="1"/>
</dbReference>
<dbReference type="InterPro" id="IPR029058">
    <property type="entry name" value="AB_hydrolase_fold"/>
</dbReference>
<dbReference type="InterPro" id="IPR002470">
    <property type="entry name" value="Peptidase_S9A"/>
</dbReference>
<dbReference type="InterPro" id="IPR051543">
    <property type="entry name" value="Serine_Peptidase_S9A"/>
</dbReference>
<dbReference type="SUPFAM" id="SSF50993">
    <property type="entry name" value="Peptidase/esterase 'gauge' domain"/>
    <property type="match status" value="1"/>
</dbReference>
<evidence type="ECO:0000256" key="1">
    <source>
        <dbReference type="ARBA" id="ARBA00005228"/>
    </source>
</evidence>
<evidence type="ECO:0000259" key="7">
    <source>
        <dbReference type="Pfam" id="PF02897"/>
    </source>
</evidence>
<dbReference type="STRING" id="655015.B1812_20165"/>
<evidence type="ECO:0000259" key="6">
    <source>
        <dbReference type="Pfam" id="PF00326"/>
    </source>
</evidence>
<dbReference type="RefSeq" id="WP_085773157.1">
    <property type="nucleotide sequence ID" value="NZ_AP027149.1"/>
</dbReference>
<keyword evidence="2" id="KW-0645">Protease</keyword>
<dbReference type="PRINTS" id="PR00862">
    <property type="entry name" value="PROLIGOPTASE"/>
</dbReference>
<dbReference type="Proteomes" id="UP000193978">
    <property type="component" value="Chromosome"/>
</dbReference>
<organism evidence="8 9">
    <name type="scientific">Methylocystis bryophila</name>
    <dbReference type="NCBI Taxonomy" id="655015"/>
    <lineage>
        <taxon>Bacteria</taxon>
        <taxon>Pseudomonadati</taxon>
        <taxon>Pseudomonadota</taxon>
        <taxon>Alphaproteobacteria</taxon>
        <taxon>Hyphomicrobiales</taxon>
        <taxon>Methylocystaceae</taxon>
        <taxon>Methylocystis</taxon>
    </lineage>
</organism>
<keyword evidence="3" id="KW-0378">Hydrolase</keyword>
<sequence>MSAGGPRDSASSFAQSTPPCAERKPMRRSFHGRMIEDDYAWLAAKNWREALRDPSSLPGEIGKLLKAENAHCDQALVPAKALRKTLLAEMRGRIKEDDADPPAPDGPYSYYQRYRAGGEHPLICRRPRGGGDEEILLDAEALAKDHDFFEIGDAAHSRDHAALAWSVDDKGSELYAVRTRALSDGQDRADVVLETDGSIVWSLGGTSFYYVRVDDSHRTDAVQMHRIGARQREDRLVIEERDPAWFVSLSESRCGRFGVVTIHGHDASECHLIDLADENAPPRRVAPRESRLRYDVEPHGEQIFILANADGAEDFAIFSAPLGSSSRADWRVVVPHRKGRMLVAMTVYARHLVWIERENALPRLVIREIESGAEHAIAFEEEAYSLALEPGLEFDTTTLRFVYSSPTTPEETYDYDMTTRQRVLIKRQEIPSGHDPENYVARRISAKAPDGESVPITLLHRKGFEPGEGAPLLLYGYGAYGHSLDAEFDPDVLSLVDRGFVYALAHVRGGTERGWNWYENGKLDHKPNSFSDFIACARALIDAGFTRAGAIVAQGGSAGGMLMGAVVNMAPELFAGVIAEVPFVDVLNTMLRADLPLTPPEWLEWGNPIEDATAFARLASYSPYDNVAAQNYPPILALAGLTDPRVTYWEPLKWVQKLRATMTGGGPVLLKTQMGAGHAGASGRFESLEETALEWAFALMCVGWGGEEA</sequence>
<feature type="domain" description="Peptidase S9 prolyl oligopeptidase catalytic" evidence="6">
    <location>
        <begin position="488"/>
        <end position="702"/>
    </location>
</feature>
<accession>A0A1W6MZK2</accession>
<keyword evidence="9" id="KW-1185">Reference proteome</keyword>
<dbReference type="SUPFAM" id="SSF53474">
    <property type="entry name" value="alpha/beta-Hydrolases"/>
    <property type="match status" value="1"/>
</dbReference>
<evidence type="ECO:0000256" key="3">
    <source>
        <dbReference type="ARBA" id="ARBA00022801"/>
    </source>
</evidence>
<protein>
    <submittedName>
        <fullName evidence="8">S9 family peptidase</fullName>
    </submittedName>
</protein>
<dbReference type="Gene3D" id="3.40.50.1820">
    <property type="entry name" value="alpha/beta hydrolase"/>
    <property type="match status" value="1"/>
</dbReference>
<dbReference type="GO" id="GO:0004252">
    <property type="term" value="F:serine-type endopeptidase activity"/>
    <property type="evidence" value="ECO:0007669"/>
    <property type="project" value="InterPro"/>
</dbReference>
<evidence type="ECO:0000313" key="9">
    <source>
        <dbReference type="Proteomes" id="UP000193978"/>
    </source>
</evidence>
<feature type="compositionally biased region" description="Polar residues" evidence="5">
    <location>
        <begin position="9"/>
        <end position="18"/>
    </location>
</feature>
<dbReference type="Pfam" id="PF00326">
    <property type="entry name" value="Peptidase_S9"/>
    <property type="match status" value="1"/>
</dbReference>
<dbReference type="Pfam" id="PF02897">
    <property type="entry name" value="Peptidase_S9_N"/>
    <property type="match status" value="1"/>
</dbReference>
<reference evidence="8 9" key="1">
    <citation type="submission" date="2017-02" db="EMBL/GenBank/DDBJ databases">
        <authorList>
            <person name="Peterson S.W."/>
        </authorList>
    </citation>
    <scope>NUCLEOTIDE SEQUENCE [LARGE SCALE GENOMIC DNA]</scope>
    <source>
        <strain evidence="8 9">S285</strain>
    </source>
</reference>
<comment type="similarity">
    <text evidence="1">Belongs to the peptidase S9A family.</text>
</comment>
<evidence type="ECO:0000313" key="8">
    <source>
        <dbReference type="EMBL" id="ARN83012.1"/>
    </source>
</evidence>
<name>A0A1W6MZK2_9HYPH</name>
<dbReference type="PANTHER" id="PTHR11757:SF19">
    <property type="entry name" value="PROLYL ENDOPEPTIDASE-LIKE"/>
    <property type="match status" value="1"/>
</dbReference>
<dbReference type="KEGG" id="mbry:B1812_20165"/>
<evidence type="ECO:0000256" key="4">
    <source>
        <dbReference type="ARBA" id="ARBA00022825"/>
    </source>
</evidence>
<feature type="domain" description="Peptidase S9A N-terminal" evidence="7">
    <location>
        <begin position="18"/>
        <end position="427"/>
    </location>
</feature>
<dbReference type="InterPro" id="IPR023302">
    <property type="entry name" value="Pept_S9A_N"/>
</dbReference>